<dbReference type="Pfam" id="PF01042">
    <property type="entry name" value="Ribonuc_L-PSP"/>
    <property type="match status" value="1"/>
</dbReference>
<keyword evidence="3" id="KW-1133">Transmembrane helix</keyword>
<keyword evidence="3" id="KW-0812">Transmembrane</keyword>
<evidence type="ECO:0000256" key="2">
    <source>
        <dbReference type="ARBA" id="ARBA00022729"/>
    </source>
</evidence>
<dbReference type="InterPro" id="IPR035959">
    <property type="entry name" value="RutC-like_sf"/>
</dbReference>
<dbReference type="Gene3D" id="3.30.1330.40">
    <property type="entry name" value="RutC-like"/>
    <property type="match status" value="1"/>
</dbReference>
<reference evidence="5 6" key="1">
    <citation type="submission" date="2019-11" db="EMBL/GenBank/DDBJ databases">
        <title>Epiphytic Pseudomonas syringae from cherry orchards.</title>
        <authorList>
            <person name="Hulin M.T."/>
        </authorList>
    </citation>
    <scope>NUCLEOTIDE SEQUENCE [LARGE SCALE GENOMIC DNA]</scope>
    <source>
        <strain evidence="5 6">PA-6-9F</strain>
    </source>
</reference>
<feature type="transmembrane region" description="Helical" evidence="3">
    <location>
        <begin position="12"/>
        <end position="35"/>
    </location>
</feature>
<dbReference type="Proteomes" id="UP000814172">
    <property type="component" value="Unassembled WGS sequence"/>
</dbReference>
<gene>
    <name evidence="5" type="ORF">GIW75_02845</name>
</gene>
<dbReference type="PANTHER" id="PTHR35936">
    <property type="entry name" value="MEMBRANE-BOUND LYTIC MUREIN TRANSGLYCOSYLASE F"/>
    <property type="match status" value="1"/>
</dbReference>
<dbReference type="AlphaFoldDB" id="A0AAW5A1H8"/>
<dbReference type="Pfam" id="PF00497">
    <property type="entry name" value="SBP_bac_3"/>
    <property type="match status" value="1"/>
</dbReference>
<keyword evidence="3" id="KW-0472">Membrane</keyword>
<dbReference type="Gene3D" id="3.40.190.10">
    <property type="entry name" value="Periplasmic binding protein-like II"/>
    <property type="match status" value="2"/>
</dbReference>
<keyword evidence="2" id="KW-0732">Signal</keyword>
<dbReference type="CDD" id="cd00448">
    <property type="entry name" value="YjgF_YER057c_UK114_family"/>
    <property type="match status" value="1"/>
</dbReference>
<comment type="similarity">
    <text evidence="1">Belongs to the bacterial solute-binding protein 3 family.</text>
</comment>
<dbReference type="InterPro" id="IPR001638">
    <property type="entry name" value="Solute-binding_3/MltF_N"/>
</dbReference>
<evidence type="ECO:0000256" key="1">
    <source>
        <dbReference type="ARBA" id="ARBA00010333"/>
    </source>
</evidence>
<protein>
    <submittedName>
        <fullName evidence="5">Transporter substrate-binding domain-containing protein</fullName>
    </submittedName>
</protein>
<dbReference type="SMART" id="SM00062">
    <property type="entry name" value="PBPb"/>
    <property type="match status" value="1"/>
</dbReference>
<name>A0AAW5A1H8_9PSED</name>
<organism evidence="5 6">
    <name type="scientific">Pseudomonas proteolytica</name>
    <dbReference type="NCBI Taxonomy" id="219574"/>
    <lineage>
        <taxon>Bacteria</taxon>
        <taxon>Pseudomonadati</taxon>
        <taxon>Pseudomonadota</taxon>
        <taxon>Gammaproteobacteria</taxon>
        <taxon>Pseudomonadales</taxon>
        <taxon>Pseudomonadaceae</taxon>
        <taxon>Pseudomonas</taxon>
    </lineage>
</organism>
<evidence type="ECO:0000259" key="4">
    <source>
        <dbReference type="SMART" id="SM00062"/>
    </source>
</evidence>
<dbReference type="SUPFAM" id="SSF53850">
    <property type="entry name" value="Periplasmic binding protein-like II"/>
    <property type="match status" value="1"/>
</dbReference>
<dbReference type="PANTHER" id="PTHR35936:SF13">
    <property type="entry name" value="HISTIDINE-BINDING PERIPLASMIC PROTEIN"/>
    <property type="match status" value="1"/>
</dbReference>
<accession>A0AAW5A1H8</accession>
<evidence type="ECO:0000313" key="5">
    <source>
        <dbReference type="EMBL" id="MCF5055920.1"/>
    </source>
</evidence>
<dbReference type="InterPro" id="IPR006175">
    <property type="entry name" value="YjgF/YER057c/UK114"/>
</dbReference>
<comment type="caution">
    <text evidence="5">The sequence shown here is derived from an EMBL/GenBank/DDBJ whole genome shotgun (WGS) entry which is preliminary data.</text>
</comment>
<feature type="domain" description="Solute-binding protein family 3/N-terminal" evidence="4">
    <location>
        <begin position="42"/>
        <end position="269"/>
    </location>
</feature>
<proteinExistence type="inferred from homology"/>
<sequence>MWVFQERDVCMALAKIFVLTVGLLLSGGFFMGAVAGTAPRSEIRFAISPQFPPYESRNAQGRLVGLNIELGNALCAQLDVRCTWVDQVFSHSIDALERRRFDAIMGMASTPQRRQLIDFTDDLYPLTTHLVARKYSGLLPTVRALKGKRVGVLAGSNREAFALAQWAPAGVIIKSFWLNDQLIRSLVAGDIDATLQGTAEIRQELLDTEQGRAFDFVGPPVAGQQMGTAVAIGVRKSDPELRSELNRALEQLRQSGEYQRILQGYPQEAHDAANAQDPLEPQFYPADPKLPFSEAVRVGNTLYTSSIAGVDANLNLVKGGTGAQMKQLMNTLHELLVRHESSLDRVVKCTLMLVELEDLKLVNDVYLGYFAQGRLPARSVLAVRRLPRGARVAIECVAVVGDPPGSLTGVAGN</sequence>
<dbReference type="EMBL" id="WKEW01000005">
    <property type="protein sequence ID" value="MCF5055920.1"/>
    <property type="molecule type" value="Genomic_DNA"/>
</dbReference>
<evidence type="ECO:0000256" key="3">
    <source>
        <dbReference type="SAM" id="Phobius"/>
    </source>
</evidence>
<evidence type="ECO:0000313" key="6">
    <source>
        <dbReference type="Proteomes" id="UP000814172"/>
    </source>
</evidence>
<keyword evidence="6" id="KW-1185">Reference proteome</keyword>
<dbReference type="SUPFAM" id="SSF55298">
    <property type="entry name" value="YjgF-like"/>
    <property type="match status" value="1"/>
</dbReference>